<comment type="caution">
    <text evidence="2">The sequence shown here is derived from an EMBL/GenBank/DDBJ whole genome shotgun (WGS) entry which is preliminary data.</text>
</comment>
<feature type="transmembrane region" description="Helical" evidence="1">
    <location>
        <begin position="9"/>
        <end position="27"/>
    </location>
</feature>
<reference evidence="2 3" key="1">
    <citation type="journal article" date="2018" name="J. Microbiol.">
        <title>Bacillus spongiae sp. nov., isolated from sponge of Jeju Island.</title>
        <authorList>
            <person name="Lee G.E."/>
            <person name="Im W.T."/>
            <person name="Park J.S."/>
        </authorList>
    </citation>
    <scope>NUCLEOTIDE SEQUENCE [LARGE SCALE GENOMIC DNA]</scope>
    <source>
        <strain evidence="2 3">135PIL107-10</strain>
    </source>
</reference>
<dbReference type="RefSeq" id="WP_336585317.1">
    <property type="nucleotide sequence ID" value="NZ_JBBAXC010000002.1"/>
</dbReference>
<feature type="transmembrane region" description="Helical" evidence="1">
    <location>
        <begin position="186"/>
        <end position="207"/>
    </location>
</feature>
<feature type="transmembrane region" description="Helical" evidence="1">
    <location>
        <begin position="90"/>
        <end position="109"/>
    </location>
</feature>
<dbReference type="EMBL" id="JBBAXC010000002">
    <property type="protein sequence ID" value="MEI5905897.1"/>
    <property type="molecule type" value="Genomic_DNA"/>
</dbReference>
<accession>A0ABU8H9C4</accession>
<keyword evidence="3" id="KW-1185">Reference proteome</keyword>
<proteinExistence type="predicted"/>
<evidence type="ECO:0000313" key="3">
    <source>
        <dbReference type="Proteomes" id="UP001312865"/>
    </source>
</evidence>
<keyword evidence="1" id="KW-0472">Membrane</keyword>
<feature type="transmembrane region" description="Helical" evidence="1">
    <location>
        <begin position="39"/>
        <end position="58"/>
    </location>
</feature>
<feature type="transmembrane region" description="Helical" evidence="1">
    <location>
        <begin position="213"/>
        <end position="233"/>
    </location>
</feature>
<name>A0ABU8H9C4_9BACI</name>
<feature type="transmembrane region" description="Helical" evidence="1">
    <location>
        <begin position="65"/>
        <end position="84"/>
    </location>
</feature>
<sequence length="353" mass="41196">MVIVSNTRWLWFATLLFLIISSNFLVYRLDALPPLSTEVALGTLFDFVVIIPILTYFFIIRKRHLLRKIWHVVVAGFTGAWFIMPNDFLYPGKSVGIVLFVYTTIILMIKIMSVSKSFRRNVTDIPTFQQRLEYALSTQFTIKRVIDVITSELAMIYYCFFSWRKKPLANLGSVQVFTFHKKTSAIALYIMLIHALILESVGFHFVLLSWSPTLATIVLVLNLYTLLFFIAELQAIRLCPFIMMDQHLHLQVGLMRQLTVPFDKVSNIKYYQGPEKLSKSIQKESFDGVVADLMKEKPTFEINFEMPVEAKMMYGMKRKVRKAYVRPDNPKQFYDALTEKIHKSDEYMKREND</sequence>
<keyword evidence="1" id="KW-1133">Transmembrane helix</keyword>
<keyword evidence="1" id="KW-0812">Transmembrane</keyword>
<dbReference type="Proteomes" id="UP001312865">
    <property type="component" value="Unassembled WGS sequence"/>
</dbReference>
<evidence type="ECO:0000313" key="2">
    <source>
        <dbReference type="EMBL" id="MEI5905897.1"/>
    </source>
</evidence>
<protein>
    <recommendedName>
        <fullName evidence="4">Beta-carotene 15,15'-monooxygenase</fullName>
    </recommendedName>
</protein>
<organism evidence="2 3">
    <name type="scientific">Bacillus spongiae</name>
    <dbReference type="NCBI Taxonomy" id="2683610"/>
    <lineage>
        <taxon>Bacteria</taxon>
        <taxon>Bacillati</taxon>
        <taxon>Bacillota</taxon>
        <taxon>Bacilli</taxon>
        <taxon>Bacillales</taxon>
        <taxon>Bacillaceae</taxon>
        <taxon>Bacillus</taxon>
    </lineage>
</organism>
<evidence type="ECO:0000256" key="1">
    <source>
        <dbReference type="SAM" id="Phobius"/>
    </source>
</evidence>
<evidence type="ECO:0008006" key="4">
    <source>
        <dbReference type="Google" id="ProtNLM"/>
    </source>
</evidence>
<gene>
    <name evidence="2" type="ORF">WAK64_02300</name>
</gene>